<dbReference type="EMBL" id="KZ805506">
    <property type="protein sequence ID" value="PVH95162.1"/>
    <property type="molecule type" value="Genomic_DNA"/>
</dbReference>
<gene>
    <name evidence="8" type="ORF">DM02DRAFT_509961</name>
</gene>
<dbReference type="Proteomes" id="UP000244855">
    <property type="component" value="Unassembled WGS sequence"/>
</dbReference>
<accession>A0A2V1DAQ4</accession>
<feature type="transmembrane region" description="Helical" evidence="6">
    <location>
        <begin position="12"/>
        <end position="35"/>
    </location>
</feature>
<feature type="transmembrane region" description="Helical" evidence="6">
    <location>
        <begin position="134"/>
        <end position="165"/>
    </location>
</feature>
<feature type="transmembrane region" description="Helical" evidence="6">
    <location>
        <begin position="177"/>
        <end position="203"/>
    </location>
</feature>
<keyword evidence="9" id="KW-1185">Reference proteome</keyword>
<dbReference type="PANTHER" id="PTHR33048">
    <property type="entry name" value="PTH11-LIKE INTEGRAL MEMBRANE PROTEIN (AFU_ORTHOLOGUE AFUA_5G11245)"/>
    <property type="match status" value="1"/>
</dbReference>
<keyword evidence="4 6" id="KW-0472">Membrane</keyword>
<evidence type="ECO:0000313" key="9">
    <source>
        <dbReference type="Proteomes" id="UP000244855"/>
    </source>
</evidence>
<proteinExistence type="inferred from homology"/>
<protein>
    <recommendedName>
        <fullName evidence="7">Rhodopsin domain-containing protein</fullName>
    </recommendedName>
</protein>
<dbReference type="AlphaFoldDB" id="A0A2V1DAQ4"/>
<sequence>MSTTQHYYQTAGHVIAAGMVLSVMDVIALVLRFRARIESKQPLMADDWLLLPATLMVIGVGSCLVYGVQHEAFGYRQYPTSKDAPSIKALNQMSMSIKLEWSISIILPIALACTKISVLLFYKRIFAISQTLKRLMIAFIVFIVLWALAFVLATLLCCGTMLFAIWKPISEMAMCMFFLDVLMGFCITGFVTDLVLIAIPLPVIWRLKLSTHNKIIASATFLLGSVTLAASLARLIISVGFVQEAANPKKDFILNTTLYCYWAMVEVSVGVFAACLPTLKPFFRSKGWQSVASKTRSLFGS</sequence>
<evidence type="ECO:0000256" key="3">
    <source>
        <dbReference type="ARBA" id="ARBA00022989"/>
    </source>
</evidence>
<comment type="similarity">
    <text evidence="5">Belongs to the SAT4 family.</text>
</comment>
<organism evidence="8 9">
    <name type="scientific">Periconia macrospinosa</name>
    <dbReference type="NCBI Taxonomy" id="97972"/>
    <lineage>
        <taxon>Eukaryota</taxon>
        <taxon>Fungi</taxon>
        <taxon>Dikarya</taxon>
        <taxon>Ascomycota</taxon>
        <taxon>Pezizomycotina</taxon>
        <taxon>Dothideomycetes</taxon>
        <taxon>Pleosporomycetidae</taxon>
        <taxon>Pleosporales</taxon>
        <taxon>Massarineae</taxon>
        <taxon>Periconiaceae</taxon>
        <taxon>Periconia</taxon>
    </lineage>
</organism>
<name>A0A2V1DAQ4_9PLEO</name>
<evidence type="ECO:0000256" key="6">
    <source>
        <dbReference type="SAM" id="Phobius"/>
    </source>
</evidence>
<feature type="transmembrane region" description="Helical" evidence="6">
    <location>
        <begin position="47"/>
        <end position="68"/>
    </location>
</feature>
<feature type="transmembrane region" description="Helical" evidence="6">
    <location>
        <begin position="215"/>
        <end position="241"/>
    </location>
</feature>
<feature type="transmembrane region" description="Helical" evidence="6">
    <location>
        <begin position="261"/>
        <end position="279"/>
    </location>
</feature>
<evidence type="ECO:0000256" key="2">
    <source>
        <dbReference type="ARBA" id="ARBA00022692"/>
    </source>
</evidence>
<dbReference type="STRING" id="97972.A0A2V1DAQ4"/>
<evidence type="ECO:0000313" key="8">
    <source>
        <dbReference type="EMBL" id="PVH95162.1"/>
    </source>
</evidence>
<dbReference type="OrthoDB" id="5393606at2759"/>
<evidence type="ECO:0000259" key="7">
    <source>
        <dbReference type="Pfam" id="PF20684"/>
    </source>
</evidence>
<feature type="non-terminal residue" evidence="8">
    <location>
        <position position="301"/>
    </location>
</feature>
<keyword evidence="2 6" id="KW-0812">Transmembrane</keyword>
<dbReference type="InterPro" id="IPR049326">
    <property type="entry name" value="Rhodopsin_dom_fungi"/>
</dbReference>
<dbReference type="GO" id="GO:0016020">
    <property type="term" value="C:membrane"/>
    <property type="evidence" value="ECO:0007669"/>
    <property type="project" value="UniProtKB-SubCell"/>
</dbReference>
<evidence type="ECO:0000256" key="1">
    <source>
        <dbReference type="ARBA" id="ARBA00004141"/>
    </source>
</evidence>
<reference evidence="8 9" key="1">
    <citation type="journal article" date="2018" name="Sci. Rep.">
        <title>Comparative genomics provides insights into the lifestyle and reveals functional heterogeneity of dark septate endophytic fungi.</title>
        <authorList>
            <person name="Knapp D.G."/>
            <person name="Nemeth J.B."/>
            <person name="Barry K."/>
            <person name="Hainaut M."/>
            <person name="Henrissat B."/>
            <person name="Johnson J."/>
            <person name="Kuo A."/>
            <person name="Lim J.H.P."/>
            <person name="Lipzen A."/>
            <person name="Nolan M."/>
            <person name="Ohm R.A."/>
            <person name="Tamas L."/>
            <person name="Grigoriev I.V."/>
            <person name="Spatafora J.W."/>
            <person name="Nagy L.G."/>
            <person name="Kovacs G.M."/>
        </authorList>
    </citation>
    <scope>NUCLEOTIDE SEQUENCE [LARGE SCALE GENOMIC DNA]</scope>
    <source>
        <strain evidence="8 9">DSE2036</strain>
    </source>
</reference>
<dbReference type="Pfam" id="PF20684">
    <property type="entry name" value="Fung_rhodopsin"/>
    <property type="match status" value="1"/>
</dbReference>
<keyword evidence="3 6" id="KW-1133">Transmembrane helix</keyword>
<feature type="domain" description="Rhodopsin" evidence="7">
    <location>
        <begin position="31"/>
        <end position="284"/>
    </location>
</feature>
<dbReference type="InterPro" id="IPR052337">
    <property type="entry name" value="SAT4-like"/>
</dbReference>
<evidence type="ECO:0000256" key="5">
    <source>
        <dbReference type="ARBA" id="ARBA00038359"/>
    </source>
</evidence>
<feature type="transmembrane region" description="Helical" evidence="6">
    <location>
        <begin position="101"/>
        <end position="122"/>
    </location>
</feature>
<comment type="subcellular location">
    <subcellularLocation>
        <location evidence="1">Membrane</location>
        <topology evidence="1">Multi-pass membrane protein</topology>
    </subcellularLocation>
</comment>
<evidence type="ECO:0000256" key="4">
    <source>
        <dbReference type="ARBA" id="ARBA00023136"/>
    </source>
</evidence>
<dbReference type="PANTHER" id="PTHR33048:SF157">
    <property type="entry name" value="INTEGRAL MEMBRANE PROTEIN"/>
    <property type="match status" value="1"/>
</dbReference>